<dbReference type="PANTHER" id="PTHR43289:SF6">
    <property type="entry name" value="SERINE_THREONINE-PROTEIN KINASE NEKL-3"/>
    <property type="match status" value="1"/>
</dbReference>
<dbReference type="Gene3D" id="1.10.510.10">
    <property type="entry name" value="Transferase(Phosphotransferase) domain 1"/>
    <property type="match status" value="1"/>
</dbReference>
<dbReference type="OrthoDB" id="6111975at2"/>
<proteinExistence type="predicted"/>
<evidence type="ECO:0000259" key="6">
    <source>
        <dbReference type="PROSITE" id="PS50011"/>
    </source>
</evidence>
<keyword evidence="3 7" id="KW-0418">Kinase</keyword>
<evidence type="ECO:0000256" key="4">
    <source>
        <dbReference type="ARBA" id="ARBA00022840"/>
    </source>
</evidence>
<dbReference type="InterPro" id="IPR011009">
    <property type="entry name" value="Kinase-like_dom_sf"/>
</dbReference>
<dbReference type="Gene3D" id="3.30.200.20">
    <property type="entry name" value="Phosphorylase Kinase, domain 1"/>
    <property type="match status" value="1"/>
</dbReference>
<evidence type="ECO:0000256" key="3">
    <source>
        <dbReference type="ARBA" id="ARBA00022777"/>
    </source>
</evidence>
<dbReference type="InterPro" id="IPR000719">
    <property type="entry name" value="Prot_kinase_dom"/>
</dbReference>
<dbReference type="InterPro" id="IPR017441">
    <property type="entry name" value="Protein_kinase_ATP_BS"/>
</dbReference>
<dbReference type="PANTHER" id="PTHR43289">
    <property type="entry name" value="MITOGEN-ACTIVATED PROTEIN KINASE KINASE KINASE 20-RELATED"/>
    <property type="match status" value="1"/>
</dbReference>
<dbReference type="EMBL" id="CP036316">
    <property type="protein sequence ID" value="QDT64427.1"/>
    <property type="molecule type" value="Genomic_DNA"/>
</dbReference>
<dbReference type="CDD" id="cd14014">
    <property type="entry name" value="STKc_PknB_like"/>
    <property type="match status" value="1"/>
</dbReference>
<name>A0A517T7S9_9PLAN</name>
<dbReference type="KEGG" id="chya:V22_16610"/>
<dbReference type="GO" id="GO:0004674">
    <property type="term" value="F:protein serine/threonine kinase activity"/>
    <property type="evidence" value="ECO:0007669"/>
    <property type="project" value="UniProtKB-EC"/>
</dbReference>
<feature type="domain" description="Protein kinase" evidence="6">
    <location>
        <begin position="100"/>
        <end position="357"/>
    </location>
</feature>
<dbReference type="PROSITE" id="PS50011">
    <property type="entry name" value="PROTEIN_KINASE_DOM"/>
    <property type="match status" value="1"/>
</dbReference>
<sequence>MMTHDGTVDEFAANQVRNEQGSPSSMSSGFFCLNCNQLFARASEYRCPECGEELSDEQETEYEDTVLVRESTPRATGGTSTPAEPTDEFEERLGTQLHVYQLEVLLGAGGMGRVYLAKHDQLLRRCALKVLSPKSLRGDIDYIDRFQEEGRAAAQLVHPNIVTTHAIGENRGFHFLEMEYVAGGTLRQLLIEQVRFPPVRATVLMSRIADGLAHAHRHGTIHRDLKPDNVLITLGGVPKITDFGLAKRVKIRDPLAQLLTGTPTFMAPELFQGRPHSPASDIYALGVTYYLLLTGRLPFVGRSLKELADRVVREKVPCPREIVPEIPLEISECVLHMLEKTPENRPRNAIEAAQNIAAVAGESRDIESLLREAFAEMPHVAWTTFDGGYTLQVPLPEGRGQTVYVEPSPQESAVRLLTIYSPCCAADANYYEDALRLNAEIAHGGVAIKQFEGSDMFCVIDNYPRATVDPEEVRRSVMEVAHRADAIERLLTNRDYY</sequence>
<evidence type="ECO:0000313" key="8">
    <source>
        <dbReference type="Proteomes" id="UP000319976"/>
    </source>
</evidence>
<protein>
    <submittedName>
        <fullName evidence="7">Serine/threonine-protein kinase PrkC</fullName>
        <ecNumber evidence="7">2.7.11.1</ecNumber>
    </submittedName>
</protein>
<gene>
    <name evidence="7" type="primary">prkC_7</name>
    <name evidence="7" type="ORF">V22_16610</name>
</gene>
<keyword evidence="8" id="KW-1185">Reference proteome</keyword>
<organism evidence="7 8">
    <name type="scientific">Calycomorphotria hydatis</name>
    <dbReference type="NCBI Taxonomy" id="2528027"/>
    <lineage>
        <taxon>Bacteria</taxon>
        <taxon>Pseudomonadati</taxon>
        <taxon>Planctomycetota</taxon>
        <taxon>Planctomycetia</taxon>
        <taxon>Planctomycetales</taxon>
        <taxon>Planctomycetaceae</taxon>
        <taxon>Calycomorphotria</taxon>
    </lineage>
</organism>
<evidence type="ECO:0000256" key="5">
    <source>
        <dbReference type="PROSITE-ProRule" id="PRU10141"/>
    </source>
</evidence>
<evidence type="ECO:0000256" key="2">
    <source>
        <dbReference type="ARBA" id="ARBA00022741"/>
    </source>
</evidence>
<keyword evidence="1 7" id="KW-0808">Transferase</keyword>
<evidence type="ECO:0000256" key="1">
    <source>
        <dbReference type="ARBA" id="ARBA00022679"/>
    </source>
</evidence>
<dbReference type="EC" id="2.7.11.1" evidence="7"/>
<dbReference type="SUPFAM" id="SSF56112">
    <property type="entry name" value="Protein kinase-like (PK-like)"/>
    <property type="match status" value="1"/>
</dbReference>
<dbReference type="GO" id="GO:0005524">
    <property type="term" value="F:ATP binding"/>
    <property type="evidence" value="ECO:0007669"/>
    <property type="project" value="UniProtKB-UniRule"/>
</dbReference>
<dbReference type="Proteomes" id="UP000319976">
    <property type="component" value="Chromosome"/>
</dbReference>
<keyword evidence="4 5" id="KW-0067">ATP-binding</keyword>
<dbReference type="Pfam" id="PF00069">
    <property type="entry name" value="Pkinase"/>
    <property type="match status" value="1"/>
</dbReference>
<keyword evidence="2 5" id="KW-0547">Nucleotide-binding</keyword>
<evidence type="ECO:0000313" key="7">
    <source>
        <dbReference type="EMBL" id="QDT64427.1"/>
    </source>
</evidence>
<dbReference type="SMART" id="SM00220">
    <property type="entry name" value="S_TKc"/>
    <property type="match status" value="1"/>
</dbReference>
<feature type="binding site" evidence="5">
    <location>
        <position position="129"/>
    </location>
    <ligand>
        <name>ATP</name>
        <dbReference type="ChEBI" id="CHEBI:30616"/>
    </ligand>
</feature>
<dbReference type="PROSITE" id="PS00107">
    <property type="entry name" value="PROTEIN_KINASE_ATP"/>
    <property type="match status" value="1"/>
</dbReference>
<reference evidence="7 8" key="1">
    <citation type="submission" date="2019-02" db="EMBL/GenBank/DDBJ databases">
        <title>Deep-cultivation of Planctomycetes and their phenomic and genomic characterization uncovers novel biology.</title>
        <authorList>
            <person name="Wiegand S."/>
            <person name="Jogler M."/>
            <person name="Boedeker C."/>
            <person name="Pinto D."/>
            <person name="Vollmers J."/>
            <person name="Rivas-Marin E."/>
            <person name="Kohn T."/>
            <person name="Peeters S.H."/>
            <person name="Heuer A."/>
            <person name="Rast P."/>
            <person name="Oberbeckmann S."/>
            <person name="Bunk B."/>
            <person name="Jeske O."/>
            <person name="Meyerdierks A."/>
            <person name="Storesund J.E."/>
            <person name="Kallscheuer N."/>
            <person name="Luecker S."/>
            <person name="Lage O.M."/>
            <person name="Pohl T."/>
            <person name="Merkel B.J."/>
            <person name="Hornburger P."/>
            <person name="Mueller R.-W."/>
            <person name="Bruemmer F."/>
            <person name="Labrenz M."/>
            <person name="Spormann A.M."/>
            <person name="Op den Camp H."/>
            <person name="Overmann J."/>
            <person name="Amann R."/>
            <person name="Jetten M.S.M."/>
            <person name="Mascher T."/>
            <person name="Medema M.H."/>
            <person name="Devos D.P."/>
            <person name="Kaster A.-K."/>
            <person name="Ovreas L."/>
            <person name="Rohde M."/>
            <person name="Galperin M.Y."/>
            <person name="Jogler C."/>
        </authorList>
    </citation>
    <scope>NUCLEOTIDE SEQUENCE [LARGE SCALE GENOMIC DNA]</scope>
    <source>
        <strain evidence="7 8">V22</strain>
    </source>
</reference>
<dbReference type="AlphaFoldDB" id="A0A517T7S9"/>
<accession>A0A517T7S9</accession>